<dbReference type="RefSeq" id="XP_020123787.1">
    <property type="nucleotide sequence ID" value="XM_020260183.1"/>
</dbReference>
<dbReference type="STRING" id="1441469.A0A225B8E1"/>
<comment type="caution">
    <text evidence="1">The sequence shown here is derived from an EMBL/GenBank/DDBJ whole genome shotgun (WGS) entry which is preliminary data.</text>
</comment>
<accession>A0A225B8E1</accession>
<dbReference type="OrthoDB" id="194358at2759"/>
<sequence>MEKPLSPLQLRLSQQVFLWVDMIDFVKVGRSELDQEILSIIFQAENSGEEVFDSIDLAKRLCSPLITLNVAKGKGARNQRFKISFIHHTAAQFVRQSASRKAANKAMAVPTILRPQALKALYRGTTSVRYFEESIKCTQALDSLRSYPSQPLGGIDTYFEMAYGLWNALFLETLPDCLDDDDLVQASILCSKLTEFLLSRRCLRWVEMAIIINYDGGFTNLFENVIEALCAAEKALHVTNQDSMGKQLTAFQSYSIARRQFFADYAYVIFCTGPTIEESRVLTEPDGFSNRPVATDLMLLGQKWTHLYSLRRFPPPAGRIWGKRRDKYTR</sequence>
<dbReference type="AlphaFoldDB" id="A0A225B8E1"/>
<dbReference type="EMBL" id="LFMY01000001">
    <property type="protein sequence ID" value="OKL63666.1"/>
    <property type="molecule type" value="Genomic_DNA"/>
</dbReference>
<dbReference type="GeneID" id="31000138"/>
<evidence type="ECO:0000313" key="2">
    <source>
        <dbReference type="Proteomes" id="UP000214365"/>
    </source>
</evidence>
<reference evidence="1 2" key="1">
    <citation type="submission" date="2015-06" db="EMBL/GenBank/DDBJ databases">
        <title>Talaromyces atroroseus IBT 11181 draft genome.</title>
        <authorList>
            <person name="Rasmussen K.B."/>
            <person name="Rasmussen S."/>
            <person name="Petersen B."/>
            <person name="Sicheritz-Ponten T."/>
            <person name="Mortensen U.H."/>
            <person name="Thrane U."/>
        </authorList>
    </citation>
    <scope>NUCLEOTIDE SEQUENCE [LARGE SCALE GENOMIC DNA]</scope>
    <source>
        <strain evidence="1 2">IBT 11181</strain>
    </source>
</reference>
<name>A0A225B8E1_TALAT</name>
<proteinExistence type="predicted"/>
<keyword evidence="2" id="KW-1185">Reference proteome</keyword>
<protein>
    <submittedName>
        <fullName evidence="1">Uncharacterized protein</fullName>
    </submittedName>
</protein>
<dbReference type="Proteomes" id="UP000214365">
    <property type="component" value="Unassembled WGS sequence"/>
</dbReference>
<organism evidence="1 2">
    <name type="scientific">Talaromyces atroroseus</name>
    <dbReference type="NCBI Taxonomy" id="1441469"/>
    <lineage>
        <taxon>Eukaryota</taxon>
        <taxon>Fungi</taxon>
        <taxon>Dikarya</taxon>
        <taxon>Ascomycota</taxon>
        <taxon>Pezizomycotina</taxon>
        <taxon>Eurotiomycetes</taxon>
        <taxon>Eurotiomycetidae</taxon>
        <taxon>Eurotiales</taxon>
        <taxon>Trichocomaceae</taxon>
        <taxon>Talaromyces</taxon>
        <taxon>Talaromyces sect. Trachyspermi</taxon>
    </lineage>
</organism>
<gene>
    <name evidence="1" type="ORF">UA08_00383</name>
</gene>
<evidence type="ECO:0000313" key="1">
    <source>
        <dbReference type="EMBL" id="OKL63666.1"/>
    </source>
</evidence>